<gene>
    <name evidence="1" type="ORF">AXK61_12980</name>
</gene>
<evidence type="ECO:0000313" key="1">
    <source>
        <dbReference type="EMBL" id="KXP00917.1"/>
    </source>
</evidence>
<dbReference type="Gene3D" id="3.40.50.1820">
    <property type="entry name" value="alpha/beta hydrolase"/>
    <property type="match status" value="1"/>
</dbReference>
<protein>
    <recommendedName>
        <fullName evidence="3">Lysin B</fullName>
    </recommendedName>
</protein>
<sequence>MIPVAATHAAIWLVGTNEPFPADARKPLGMMRGVADELDRLAPGRFEHWTPRYLAQYANPNSYGESRADGVQRAHAAIELVRRRGLIPFVAGYSQGAASANIATDESPYVPCGYLLSDPLRPAGANRTGQVGDPGYRAQPDQHEFRGFGVGGQHRVGRARWYSIPGDVITDCSPGSLVRDFADVSEWFSIAGPQGVHTWATETLEKVKGGAWQNAPFWARFFARGDLAKVLPQLPQIAATSLAEATGYPKVHTAYGARNFPGTTYTYVQQMARDMFFDSAYGSGVL</sequence>
<reference evidence="1 2" key="1">
    <citation type="submission" date="2016-02" db="EMBL/GenBank/DDBJ databases">
        <authorList>
            <person name="Teng J.L."/>
            <person name="Tang Y."/>
            <person name="Huang Y."/>
            <person name="Guo F."/>
            <person name="Wei W."/>
            <person name="Chen J.H."/>
            <person name="Wong S.Y."/>
            <person name="Lau S.K."/>
            <person name="Woo P.C."/>
        </authorList>
    </citation>
    <scope>NUCLEOTIDE SEQUENCE [LARGE SCALE GENOMIC DNA]</scope>
    <source>
        <strain evidence="1 2">JCM 13375</strain>
    </source>
</reference>
<name>A0A137ZRV0_9ACTN</name>
<evidence type="ECO:0008006" key="3">
    <source>
        <dbReference type="Google" id="ProtNLM"/>
    </source>
</evidence>
<dbReference type="InterPro" id="IPR029058">
    <property type="entry name" value="AB_hydrolase_fold"/>
</dbReference>
<keyword evidence="2" id="KW-1185">Reference proteome</keyword>
<accession>A0A137ZRV0</accession>
<evidence type="ECO:0000313" key="2">
    <source>
        <dbReference type="Proteomes" id="UP000070409"/>
    </source>
</evidence>
<dbReference type="Proteomes" id="UP000070409">
    <property type="component" value="Unassembled WGS sequence"/>
</dbReference>
<organism evidence="1 2">
    <name type="scientific">Tsukamurella pseudospumae</name>
    <dbReference type="NCBI Taxonomy" id="239498"/>
    <lineage>
        <taxon>Bacteria</taxon>
        <taxon>Bacillati</taxon>
        <taxon>Actinomycetota</taxon>
        <taxon>Actinomycetes</taxon>
        <taxon>Mycobacteriales</taxon>
        <taxon>Tsukamurellaceae</taxon>
        <taxon>Tsukamurella</taxon>
    </lineage>
</organism>
<dbReference type="SUPFAM" id="SSF53474">
    <property type="entry name" value="alpha/beta-Hydrolases"/>
    <property type="match status" value="1"/>
</dbReference>
<comment type="caution">
    <text evidence="1">The sequence shown here is derived from an EMBL/GenBank/DDBJ whole genome shotgun (WGS) entry which is preliminary data.</text>
</comment>
<proteinExistence type="predicted"/>
<dbReference type="EMBL" id="LSRE01000002">
    <property type="protein sequence ID" value="KXP00917.1"/>
    <property type="molecule type" value="Genomic_DNA"/>
</dbReference>